<dbReference type="SMART" id="SM00368">
    <property type="entry name" value="LRR_RI"/>
    <property type="match status" value="7"/>
</dbReference>
<dbReference type="InterPro" id="IPR052394">
    <property type="entry name" value="LRR-containing"/>
</dbReference>
<organism evidence="2 3">
    <name type="scientific">Lobosporangium transversale</name>
    <dbReference type="NCBI Taxonomy" id="64571"/>
    <lineage>
        <taxon>Eukaryota</taxon>
        <taxon>Fungi</taxon>
        <taxon>Fungi incertae sedis</taxon>
        <taxon>Mucoromycota</taxon>
        <taxon>Mortierellomycotina</taxon>
        <taxon>Mortierellomycetes</taxon>
        <taxon>Mortierellales</taxon>
        <taxon>Mortierellaceae</taxon>
        <taxon>Lobosporangium</taxon>
    </lineage>
</organism>
<sequence length="611" mass="67842">MPTQSPYEIFDEETVEDDSSTSSFTLTDAQKETIVFNFEKAEKLLLEASEKDAKIALLETKEKDNKLVNLLEVREYNDKIVSLLLEIKEKDDKIVSLLSEAKEKDVEMLKLQDKMLGLLSGTREKDDRMQSQALNRLASLQKRAHAILSQNFELHECPFPRLFIILPVDRPRWDSADVLKNKFRLHFLCESGGHTTMPGKSSQSQIHITKHDGYEVRDCTGIVRKYGKYMLILLHWLKLGMPSSASSAPDSSLIDIGTDCLMGYMDALSKKHPDLNNINTIDDYEGLERAELRELRTFLRTNNDDRQIDDLYRVATGTGHFKWVCLDHYRPTLKEQEQKAFESAVMANGGKYDAYIGKVIVTLESRTKAEKFFTILTNARRVYELDITFDWDWTEVELEAFENVLKTNKALTILDLGYNSIGNDGVVALSEALKVNKTLTALDMKYNFIGDEEALALSKALETNTTLTALNLECNSIGKEGILALSEALKVNTTLSTLNLGTNSLGKEEALALAEALTTNTALISLCLSWNPIGNGGAVALAEALMVNNTLTTLNLGFNAFGTEGALALAEALATNTALTTVDLKGNSIGIEGAFALSEALQFNVALTLYT</sequence>
<dbReference type="PANTHER" id="PTHR24114:SF2">
    <property type="entry name" value="F-BOX DOMAIN-CONTAINING PROTEIN-RELATED"/>
    <property type="match status" value="1"/>
</dbReference>
<proteinExistence type="predicted"/>
<dbReference type="PANTHER" id="PTHR24114">
    <property type="entry name" value="LEUCINE RICH REPEAT FAMILY PROTEIN"/>
    <property type="match status" value="1"/>
</dbReference>
<protein>
    <recommendedName>
        <fullName evidence="4">RNI-like protein</fullName>
    </recommendedName>
</protein>
<dbReference type="InterPro" id="IPR032675">
    <property type="entry name" value="LRR_dom_sf"/>
</dbReference>
<comment type="caution">
    <text evidence="2">The sequence shown here is derived from an EMBL/GenBank/DDBJ whole genome shotgun (WGS) entry which is preliminary data.</text>
</comment>
<dbReference type="InterPro" id="IPR001611">
    <property type="entry name" value="Leu-rich_rpt"/>
</dbReference>
<dbReference type="SUPFAM" id="SSF52047">
    <property type="entry name" value="RNI-like"/>
    <property type="match status" value="1"/>
</dbReference>
<name>A0A1Y2GYY5_9FUNG</name>
<gene>
    <name evidence="2" type="ORF">BCR41DRAFT_367841</name>
</gene>
<dbReference type="OrthoDB" id="525043at2759"/>
<evidence type="ECO:0000313" key="2">
    <source>
        <dbReference type="EMBL" id="ORZ27520.1"/>
    </source>
</evidence>
<evidence type="ECO:0008006" key="4">
    <source>
        <dbReference type="Google" id="ProtNLM"/>
    </source>
</evidence>
<accession>A0A1Y2GYY5</accession>
<evidence type="ECO:0000313" key="3">
    <source>
        <dbReference type="Proteomes" id="UP000193648"/>
    </source>
</evidence>
<reference evidence="2 3" key="1">
    <citation type="submission" date="2016-07" db="EMBL/GenBank/DDBJ databases">
        <title>Pervasive Adenine N6-methylation of Active Genes in Fungi.</title>
        <authorList>
            <consortium name="DOE Joint Genome Institute"/>
            <person name="Mondo S.J."/>
            <person name="Dannebaum R.O."/>
            <person name="Kuo R.C."/>
            <person name="Labutti K."/>
            <person name="Haridas S."/>
            <person name="Kuo A."/>
            <person name="Salamov A."/>
            <person name="Ahrendt S.R."/>
            <person name="Lipzen A."/>
            <person name="Sullivan W."/>
            <person name="Andreopoulos W.B."/>
            <person name="Clum A."/>
            <person name="Lindquist E."/>
            <person name="Daum C."/>
            <person name="Ramamoorthy G.K."/>
            <person name="Gryganskyi A."/>
            <person name="Culley D."/>
            <person name="Magnuson J.K."/>
            <person name="James T.Y."/>
            <person name="O'Malley M.A."/>
            <person name="Stajich J.E."/>
            <person name="Spatafora J.W."/>
            <person name="Visel A."/>
            <person name="Grigoriev I.V."/>
        </authorList>
    </citation>
    <scope>NUCLEOTIDE SEQUENCE [LARGE SCALE GENOMIC DNA]</scope>
    <source>
        <strain evidence="2 3">NRRL 3116</strain>
    </source>
</reference>
<feature type="compositionally biased region" description="Acidic residues" evidence="1">
    <location>
        <begin position="9"/>
        <end position="19"/>
    </location>
</feature>
<dbReference type="Pfam" id="PF13516">
    <property type="entry name" value="LRR_6"/>
    <property type="match status" value="6"/>
</dbReference>
<dbReference type="RefSeq" id="XP_021885247.1">
    <property type="nucleotide sequence ID" value="XM_022026340.1"/>
</dbReference>
<dbReference type="Proteomes" id="UP000193648">
    <property type="component" value="Unassembled WGS sequence"/>
</dbReference>
<keyword evidence="3" id="KW-1185">Reference proteome</keyword>
<dbReference type="GeneID" id="33568183"/>
<evidence type="ECO:0000256" key="1">
    <source>
        <dbReference type="SAM" id="MobiDB-lite"/>
    </source>
</evidence>
<dbReference type="EMBL" id="MCFF01000004">
    <property type="protein sequence ID" value="ORZ27520.1"/>
    <property type="molecule type" value="Genomic_DNA"/>
</dbReference>
<dbReference type="STRING" id="64571.A0A1Y2GYY5"/>
<feature type="region of interest" description="Disordered" evidence="1">
    <location>
        <begin position="1"/>
        <end position="20"/>
    </location>
</feature>
<dbReference type="Gene3D" id="3.80.10.10">
    <property type="entry name" value="Ribonuclease Inhibitor"/>
    <property type="match status" value="2"/>
</dbReference>
<dbReference type="InParanoid" id="A0A1Y2GYY5"/>
<dbReference type="AlphaFoldDB" id="A0A1Y2GYY5"/>